<dbReference type="EMBL" id="WJXW01000005">
    <property type="protein sequence ID" value="KAF9736250.1"/>
    <property type="molecule type" value="Genomic_DNA"/>
</dbReference>
<sequence length="785" mass="84908">MDAEFDHDEPLPAYTELDGRINIDLDSKMARTMASFVPEPPAYAPPEEPSKPHIPRKSWKIRLNIVIQVVGSRGDVQPFIALGQELQSYGHRVRIATHDCFASFVGESNLEFFPIGGDPHDLMAYMVKNPGLIPSMSSLRAGDVQRKRVMVEQMLGVFWKSCIEPAPGESRPFVADAIIANPPSFAHIHCAQALGIPLHLMFTMPWTSTRHFPHPLANLSGAKLDPGAMNYVSYTIVEWMTWQGLGDVVNSFRSSIDLERINTTVGPKLADMLQIPFTYCWSPALVPKPADWPARIDVCGFFFREPPQYTPPAEIRKFLQSGPKPIYIGFGSIVLNDPSVMTRLLVDAVRMSGTRAIISKGWSKLGSDLDPAELDAANILFVDDCPHEWLFQHVSVVVHHGGAGTTACGLRNACPTIIVPFFGDQPFWGTMVAAAGAGAHPMHHKLLTAAKLCDAIRFCLQPTVMASVQNIAFTMSAEHGVRSAAQSFHSNLPLESISCELLDDRPATYLYSDRGRKVRLCTVAAHILVQGSRLKSKDLQLYQSKPFAITNERWDPLTGLSSSGLSTIRGIVTATGDMLASPYTAVLQAGPSDSAAKTTSRAAADFGKNFCKFNGRFLQGAVVDMPLAVAEGLRSVPRLYGEDVQSHGDVTDAASGFVVGGRNFVQGMADGVAGLVSKPVQGMKEEGALGLAKGTGKGVLGFVTKTSSAVIGIVAYPGQGITKSLIAPFKATTRKGIAAQRAAEGEYMARTEGLDHWDVLRRFDALMLRGRSGGTDAASTSPYIV</sequence>
<keyword evidence="1" id="KW-0808">Transferase</keyword>
<protein>
    <submittedName>
        <fullName evidence="4">Sterol glucosyltransferase</fullName>
    </submittedName>
</protein>
<dbReference type="FunFam" id="3.40.50.2000:FF:000009">
    <property type="entry name" value="Sterol 3-beta-glucosyltransferase UGT80A2"/>
    <property type="match status" value="1"/>
</dbReference>
<comment type="caution">
    <text evidence="4">The sequence shown here is derived from an EMBL/GenBank/DDBJ whole genome shotgun (WGS) entry which is preliminary data.</text>
</comment>
<feature type="domain" description="Glycosyltransferase family 28 N-terminal" evidence="2">
    <location>
        <begin position="65"/>
        <end position="212"/>
    </location>
</feature>
<evidence type="ECO:0000313" key="5">
    <source>
        <dbReference type="Proteomes" id="UP000756921"/>
    </source>
</evidence>
<keyword evidence="5" id="KW-1185">Reference proteome</keyword>
<accession>A0A9P6GKY1</accession>
<dbReference type="PANTHER" id="PTHR48050:SF27">
    <property type="entry name" value="GLUCOSYLTRANSFERASE, PUTATIVE (AFU_ORTHOLOGUE AFUA_7G04880)-RELATED"/>
    <property type="match status" value="1"/>
</dbReference>
<dbReference type="GO" id="GO:0016906">
    <property type="term" value="F:sterol 3-beta-glucosyltransferase activity"/>
    <property type="evidence" value="ECO:0007669"/>
    <property type="project" value="UniProtKB-ARBA"/>
</dbReference>
<evidence type="ECO:0000259" key="2">
    <source>
        <dbReference type="Pfam" id="PF03033"/>
    </source>
</evidence>
<dbReference type="PANTHER" id="PTHR48050">
    <property type="entry name" value="STEROL 3-BETA-GLUCOSYLTRANSFERASE"/>
    <property type="match status" value="1"/>
</dbReference>
<dbReference type="SUPFAM" id="SSF53756">
    <property type="entry name" value="UDP-Glycosyltransferase/glycogen phosphorylase"/>
    <property type="match status" value="1"/>
</dbReference>
<dbReference type="CDD" id="cd03784">
    <property type="entry name" value="GT1_Gtf-like"/>
    <property type="match status" value="1"/>
</dbReference>
<reference evidence="4" key="1">
    <citation type="journal article" date="2020" name="Mol. Plant Microbe Interact.">
        <title>Genome Sequence of the Biocontrol Agent Coniothyrium minitans strain Conio (IMI 134523).</title>
        <authorList>
            <person name="Patel D."/>
            <person name="Shittu T.A."/>
            <person name="Baroncelli R."/>
            <person name="Muthumeenakshi S."/>
            <person name="Osborne T.H."/>
            <person name="Janganan T.K."/>
            <person name="Sreenivasaprasad S."/>
        </authorList>
    </citation>
    <scope>NUCLEOTIDE SEQUENCE</scope>
    <source>
        <strain evidence="4">Conio</strain>
    </source>
</reference>
<dbReference type="InterPro" id="IPR002213">
    <property type="entry name" value="UDP_glucos_trans"/>
</dbReference>
<organism evidence="4 5">
    <name type="scientific">Paraphaeosphaeria minitans</name>
    <dbReference type="NCBI Taxonomy" id="565426"/>
    <lineage>
        <taxon>Eukaryota</taxon>
        <taxon>Fungi</taxon>
        <taxon>Dikarya</taxon>
        <taxon>Ascomycota</taxon>
        <taxon>Pezizomycotina</taxon>
        <taxon>Dothideomycetes</taxon>
        <taxon>Pleosporomycetidae</taxon>
        <taxon>Pleosporales</taxon>
        <taxon>Massarineae</taxon>
        <taxon>Didymosphaeriaceae</taxon>
        <taxon>Paraphaeosphaeria</taxon>
    </lineage>
</organism>
<dbReference type="InterPro" id="IPR010610">
    <property type="entry name" value="EryCIII-like_C"/>
</dbReference>
<dbReference type="Proteomes" id="UP000756921">
    <property type="component" value="Unassembled WGS sequence"/>
</dbReference>
<dbReference type="Pfam" id="PF06722">
    <property type="entry name" value="EryCIII-like_C"/>
    <property type="match status" value="1"/>
</dbReference>
<dbReference type="OrthoDB" id="5835829at2759"/>
<name>A0A9P6GKY1_9PLEO</name>
<dbReference type="AlphaFoldDB" id="A0A9P6GKY1"/>
<feature type="domain" description="Erythromycin biosynthesis protein CIII-like C-terminal" evidence="3">
    <location>
        <begin position="378"/>
        <end position="475"/>
    </location>
</feature>
<dbReference type="GO" id="GO:0005975">
    <property type="term" value="P:carbohydrate metabolic process"/>
    <property type="evidence" value="ECO:0007669"/>
    <property type="project" value="InterPro"/>
</dbReference>
<evidence type="ECO:0000313" key="4">
    <source>
        <dbReference type="EMBL" id="KAF9736250.1"/>
    </source>
</evidence>
<dbReference type="InterPro" id="IPR050426">
    <property type="entry name" value="Glycosyltransferase_28"/>
</dbReference>
<proteinExistence type="predicted"/>
<evidence type="ECO:0000259" key="3">
    <source>
        <dbReference type="Pfam" id="PF06722"/>
    </source>
</evidence>
<dbReference type="InterPro" id="IPR004276">
    <property type="entry name" value="GlycoTrans_28_N"/>
</dbReference>
<dbReference type="Gene3D" id="3.40.50.2000">
    <property type="entry name" value="Glycogen Phosphorylase B"/>
    <property type="match status" value="2"/>
</dbReference>
<dbReference type="Pfam" id="PF03033">
    <property type="entry name" value="Glyco_transf_28"/>
    <property type="match status" value="1"/>
</dbReference>
<evidence type="ECO:0000256" key="1">
    <source>
        <dbReference type="ARBA" id="ARBA00022679"/>
    </source>
</evidence>
<dbReference type="FunFam" id="3.40.50.2000:FF:000100">
    <property type="entry name" value="Glycosyltransferase family 1 protein"/>
    <property type="match status" value="1"/>
</dbReference>
<gene>
    <name evidence="4" type="ORF">PMIN01_06165</name>
</gene>